<keyword evidence="3" id="KW-1185">Reference proteome</keyword>
<dbReference type="InterPro" id="IPR052055">
    <property type="entry name" value="Hepadnavirus_pol/RT"/>
</dbReference>
<dbReference type="Gene3D" id="3.10.10.10">
    <property type="entry name" value="HIV Type 1 Reverse Transcriptase, subunit A, domain 1"/>
    <property type="match status" value="1"/>
</dbReference>
<dbReference type="AlphaFoldDB" id="A0A1R1XDJ5"/>
<sequence length="478" mass="54609">MEQVTETQAPASQDQTKVLTEQVQQILREREFTIPKKTGGLRPVLDLRKLNHHVEQQNFKMETLTSIYRMIRPKDYMTSLELQDASMHIFIYKQCRKYLRFHWNDRSFQFRVLPFGLSLSHLVFIKILRPQDPRSATRGQQTTERWPDDPEEFGELHWESSINFSRSTSWNADATPTTRAQTPSSVNIEFMDIDSNFDETSNSEPVLLEESANVMERSLILARDAGNGDFYRRQRLSLANSSRRPLLLRDMEPQGSKTPYQHEETVDSAVCTESQDCSRKICVGLLRQHNHNRQCQEIRGNIRDIRIKPSGRTQQTDSANIMVYISGDILDAELALWATRRRPVCIVPEQETRSLLQLVSGQQSTGTERSEPRMDQVQQSVLLPTLEPDITGNPEGPPRESHNDTSDSNVEIRNLVPRPDGAIDFTATASPSNNSGPRSEKRKVAALGKQALELDGLEDQRRFLETQGLGTYAIDFIV</sequence>
<proteinExistence type="predicted"/>
<comment type="caution">
    <text evidence="2">The sequence shown here is derived from an EMBL/GenBank/DDBJ whole genome shotgun (WGS) entry which is preliminary data.</text>
</comment>
<dbReference type="OrthoDB" id="2400069at2759"/>
<accession>A0A1R1XDJ5</accession>
<feature type="compositionally biased region" description="Polar residues" evidence="1">
    <location>
        <begin position="427"/>
        <end position="437"/>
    </location>
</feature>
<dbReference type="Proteomes" id="UP000187283">
    <property type="component" value="Unassembled WGS sequence"/>
</dbReference>
<dbReference type="PANTHER" id="PTHR33050:SF7">
    <property type="entry name" value="RIBONUCLEASE H"/>
    <property type="match status" value="1"/>
</dbReference>
<dbReference type="EMBL" id="LSSN01003828">
    <property type="protein sequence ID" value="OMJ12721.1"/>
    <property type="molecule type" value="Genomic_DNA"/>
</dbReference>
<dbReference type="PANTHER" id="PTHR33050">
    <property type="entry name" value="REVERSE TRANSCRIPTASE DOMAIN-CONTAINING PROTEIN"/>
    <property type="match status" value="1"/>
</dbReference>
<reference evidence="2 3" key="1">
    <citation type="submission" date="2017-01" db="EMBL/GenBank/DDBJ databases">
        <authorList>
            <person name="Mah S.A."/>
            <person name="Swanson W.J."/>
            <person name="Moy G.W."/>
            <person name="Vacquier V.D."/>
        </authorList>
    </citation>
    <scope>NUCLEOTIDE SEQUENCE [LARGE SCALE GENOMIC DNA]</scope>
    <source>
        <strain evidence="2 3">GSMNP</strain>
    </source>
</reference>
<gene>
    <name evidence="2" type="ORF">AYI70_g8944</name>
</gene>
<organism evidence="2 3">
    <name type="scientific">Smittium culicis</name>
    <dbReference type="NCBI Taxonomy" id="133412"/>
    <lineage>
        <taxon>Eukaryota</taxon>
        <taxon>Fungi</taxon>
        <taxon>Fungi incertae sedis</taxon>
        <taxon>Zoopagomycota</taxon>
        <taxon>Kickxellomycotina</taxon>
        <taxon>Harpellomycetes</taxon>
        <taxon>Harpellales</taxon>
        <taxon>Legeriomycetaceae</taxon>
        <taxon>Smittium</taxon>
    </lineage>
</organism>
<feature type="region of interest" description="Disordered" evidence="1">
    <location>
        <begin position="386"/>
        <end position="444"/>
    </location>
</feature>
<name>A0A1R1XDJ5_9FUNG</name>
<dbReference type="InterPro" id="IPR043502">
    <property type="entry name" value="DNA/RNA_pol_sf"/>
</dbReference>
<protein>
    <submittedName>
        <fullName evidence="2">Uncharacterized protein</fullName>
    </submittedName>
</protein>
<dbReference type="SUPFAM" id="SSF56672">
    <property type="entry name" value="DNA/RNA polymerases"/>
    <property type="match status" value="1"/>
</dbReference>
<dbReference type="InterPro" id="IPR043128">
    <property type="entry name" value="Rev_trsase/Diguanyl_cyclase"/>
</dbReference>
<evidence type="ECO:0000256" key="1">
    <source>
        <dbReference type="SAM" id="MobiDB-lite"/>
    </source>
</evidence>
<evidence type="ECO:0000313" key="2">
    <source>
        <dbReference type="EMBL" id="OMJ12721.1"/>
    </source>
</evidence>
<feature type="non-terminal residue" evidence="2">
    <location>
        <position position="478"/>
    </location>
</feature>
<evidence type="ECO:0000313" key="3">
    <source>
        <dbReference type="Proteomes" id="UP000187283"/>
    </source>
</evidence>
<dbReference type="Gene3D" id="3.30.70.270">
    <property type="match status" value="1"/>
</dbReference>